<dbReference type="Pfam" id="PF13837">
    <property type="entry name" value="Myb_DNA-bind_4"/>
    <property type="match status" value="1"/>
</dbReference>
<evidence type="ECO:0000313" key="4">
    <source>
        <dbReference type="Proteomes" id="UP000075886"/>
    </source>
</evidence>
<reference evidence="3" key="2">
    <citation type="submission" date="2020-05" db="UniProtKB">
        <authorList>
            <consortium name="EnsemblMetazoa"/>
        </authorList>
    </citation>
    <scope>IDENTIFICATION</scope>
    <source>
        <strain evidence="3">FAR1</strain>
    </source>
</reference>
<sequence>MAKRTLWTYEETVEMLNIMHEQESLKAMNGRPYRKHKAFQIVQDEMAMRGYSTKDTKQIEYRWKNLKKRYMDIQKNPGAEAADLFQYYNEIDLIMKGKPPATETKLYALSITKVSPKQNTATASGSFQEHYPAIEKVDVVHEFDDDLTNEDSDDGEPDREQTPDVPHSSKVPLVTKRTKRGKKGGAFQRSGGANVSSAADITFTERDVFQNQKALIDYQFGLYSKAQEESDKKFLEMSRQIFEQCNERFQTFFEKL</sequence>
<keyword evidence="4" id="KW-1185">Reference proteome</keyword>
<reference evidence="4" key="1">
    <citation type="submission" date="2014-01" db="EMBL/GenBank/DDBJ databases">
        <title>The Genome Sequence of Anopheles farauti FAR1 (V2).</title>
        <authorList>
            <consortium name="The Broad Institute Genomics Platform"/>
            <person name="Neafsey D.E."/>
            <person name="Besansky N."/>
            <person name="Howell P."/>
            <person name="Walton C."/>
            <person name="Young S.K."/>
            <person name="Zeng Q."/>
            <person name="Gargeya S."/>
            <person name="Fitzgerald M."/>
            <person name="Haas B."/>
            <person name="Abouelleil A."/>
            <person name="Allen A.W."/>
            <person name="Alvarado L."/>
            <person name="Arachchi H.M."/>
            <person name="Berlin A.M."/>
            <person name="Chapman S.B."/>
            <person name="Gainer-Dewar J."/>
            <person name="Goldberg J."/>
            <person name="Griggs A."/>
            <person name="Gujja S."/>
            <person name="Hansen M."/>
            <person name="Howarth C."/>
            <person name="Imamovic A."/>
            <person name="Ireland A."/>
            <person name="Larimer J."/>
            <person name="McCowan C."/>
            <person name="Murphy C."/>
            <person name="Pearson M."/>
            <person name="Poon T.W."/>
            <person name="Priest M."/>
            <person name="Roberts A."/>
            <person name="Saif S."/>
            <person name="Shea T."/>
            <person name="Sisk P."/>
            <person name="Sykes S."/>
            <person name="Wortman J."/>
            <person name="Nusbaum C."/>
            <person name="Birren B."/>
        </authorList>
    </citation>
    <scope>NUCLEOTIDE SEQUENCE [LARGE SCALE GENOMIC DNA]</scope>
    <source>
        <strain evidence="4">FAR1</strain>
    </source>
</reference>
<evidence type="ECO:0000256" key="1">
    <source>
        <dbReference type="SAM" id="MobiDB-lite"/>
    </source>
</evidence>
<accession>A0A182R0R9</accession>
<dbReference type="VEuPathDB" id="VectorBase:AFAF020705"/>
<feature type="compositionally biased region" description="Acidic residues" evidence="1">
    <location>
        <begin position="146"/>
        <end position="157"/>
    </location>
</feature>
<protein>
    <recommendedName>
        <fullName evidence="2">Myb/SANT-like DNA-binding domain-containing protein</fullName>
    </recommendedName>
</protein>
<proteinExistence type="predicted"/>
<organism evidence="3 4">
    <name type="scientific">Anopheles farauti</name>
    <dbReference type="NCBI Taxonomy" id="69004"/>
    <lineage>
        <taxon>Eukaryota</taxon>
        <taxon>Metazoa</taxon>
        <taxon>Ecdysozoa</taxon>
        <taxon>Arthropoda</taxon>
        <taxon>Hexapoda</taxon>
        <taxon>Insecta</taxon>
        <taxon>Pterygota</taxon>
        <taxon>Neoptera</taxon>
        <taxon>Endopterygota</taxon>
        <taxon>Diptera</taxon>
        <taxon>Nematocera</taxon>
        <taxon>Culicoidea</taxon>
        <taxon>Culicidae</taxon>
        <taxon>Anophelinae</taxon>
        <taxon>Anopheles</taxon>
    </lineage>
</organism>
<dbReference type="Gene3D" id="1.10.10.60">
    <property type="entry name" value="Homeodomain-like"/>
    <property type="match status" value="1"/>
</dbReference>
<feature type="region of interest" description="Disordered" evidence="1">
    <location>
        <begin position="146"/>
        <end position="170"/>
    </location>
</feature>
<dbReference type="EMBL" id="AXCN02000208">
    <property type="status" value="NOT_ANNOTATED_CDS"/>
    <property type="molecule type" value="Genomic_DNA"/>
</dbReference>
<evidence type="ECO:0000313" key="3">
    <source>
        <dbReference type="EnsemblMetazoa" id="AFAF020705-PA"/>
    </source>
</evidence>
<evidence type="ECO:0000259" key="2">
    <source>
        <dbReference type="Pfam" id="PF13837"/>
    </source>
</evidence>
<dbReference type="Proteomes" id="UP000075886">
    <property type="component" value="Unassembled WGS sequence"/>
</dbReference>
<dbReference type="EnsemblMetazoa" id="AFAF020705-RA">
    <property type="protein sequence ID" value="AFAF020705-PA"/>
    <property type="gene ID" value="AFAF020705"/>
</dbReference>
<name>A0A182R0R9_9DIPT</name>
<dbReference type="AlphaFoldDB" id="A0A182R0R9"/>
<feature type="domain" description="Myb/SANT-like DNA-binding" evidence="2">
    <location>
        <begin position="5"/>
        <end position="93"/>
    </location>
</feature>
<dbReference type="InterPro" id="IPR044822">
    <property type="entry name" value="Myb_DNA-bind_4"/>
</dbReference>